<name>A0A0D0DHC9_9AGAM</name>
<reference evidence="1 2" key="1">
    <citation type="submission" date="2014-04" db="EMBL/GenBank/DDBJ databases">
        <authorList>
            <consortium name="DOE Joint Genome Institute"/>
            <person name="Kuo A."/>
            <person name="Kohler A."/>
            <person name="Jargeat P."/>
            <person name="Nagy L.G."/>
            <person name="Floudas D."/>
            <person name="Copeland A."/>
            <person name="Barry K.W."/>
            <person name="Cichocki N."/>
            <person name="Veneault-Fourrey C."/>
            <person name="LaButti K."/>
            <person name="Lindquist E.A."/>
            <person name="Lipzen A."/>
            <person name="Lundell T."/>
            <person name="Morin E."/>
            <person name="Murat C."/>
            <person name="Sun H."/>
            <person name="Tunlid A."/>
            <person name="Henrissat B."/>
            <person name="Grigoriev I.V."/>
            <person name="Hibbett D.S."/>
            <person name="Martin F."/>
            <person name="Nordberg H.P."/>
            <person name="Cantor M.N."/>
            <person name="Hua S.X."/>
        </authorList>
    </citation>
    <scope>NUCLEOTIDE SEQUENCE [LARGE SCALE GENOMIC DNA]</scope>
    <source>
        <strain evidence="1 2">Ve08.2h10</strain>
    </source>
</reference>
<sequence>MARCSPTMGCRYPCPRMTPLLLRVTRQASDLRASSGWSERGGSREVGTRRCWKVSYPHGRLEEQCAKHGGDGFTMGGHVQGLKSVDAYLRERASGHRNGLFNSRDVASIEKVVPRSPWPHVSQLQ</sequence>
<dbReference type="HOGENOM" id="CLU_1993337_0_0_1"/>
<dbReference type="Proteomes" id="UP000054538">
    <property type="component" value="Unassembled WGS sequence"/>
</dbReference>
<proteinExistence type="predicted"/>
<evidence type="ECO:0000313" key="2">
    <source>
        <dbReference type="Proteomes" id="UP000054538"/>
    </source>
</evidence>
<dbReference type="InParanoid" id="A0A0D0DHC9"/>
<keyword evidence="2" id="KW-1185">Reference proteome</keyword>
<evidence type="ECO:0000313" key="1">
    <source>
        <dbReference type="EMBL" id="KIK97587.1"/>
    </source>
</evidence>
<organism evidence="1 2">
    <name type="scientific">Paxillus rubicundulus Ve08.2h10</name>
    <dbReference type="NCBI Taxonomy" id="930991"/>
    <lineage>
        <taxon>Eukaryota</taxon>
        <taxon>Fungi</taxon>
        <taxon>Dikarya</taxon>
        <taxon>Basidiomycota</taxon>
        <taxon>Agaricomycotina</taxon>
        <taxon>Agaricomycetes</taxon>
        <taxon>Agaricomycetidae</taxon>
        <taxon>Boletales</taxon>
        <taxon>Paxilineae</taxon>
        <taxon>Paxillaceae</taxon>
        <taxon>Paxillus</taxon>
    </lineage>
</organism>
<gene>
    <name evidence="1" type="ORF">PAXRUDRAFT_211647</name>
</gene>
<protein>
    <submittedName>
        <fullName evidence="1">Uncharacterized protein</fullName>
    </submittedName>
</protein>
<reference evidence="2" key="2">
    <citation type="submission" date="2015-01" db="EMBL/GenBank/DDBJ databases">
        <title>Evolutionary Origins and Diversification of the Mycorrhizal Mutualists.</title>
        <authorList>
            <consortium name="DOE Joint Genome Institute"/>
            <consortium name="Mycorrhizal Genomics Consortium"/>
            <person name="Kohler A."/>
            <person name="Kuo A."/>
            <person name="Nagy L.G."/>
            <person name="Floudas D."/>
            <person name="Copeland A."/>
            <person name="Barry K.W."/>
            <person name="Cichocki N."/>
            <person name="Veneault-Fourrey C."/>
            <person name="LaButti K."/>
            <person name="Lindquist E.A."/>
            <person name="Lipzen A."/>
            <person name="Lundell T."/>
            <person name="Morin E."/>
            <person name="Murat C."/>
            <person name="Riley R."/>
            <person name="Ohm R."/>
            <person name="Sun H."/>
            <person name="Tunlid A."/>
            <person name="Henrissat B."/>
            <person name="Grigoriev I.V."/>
            <person name="Hibbett D.S."/>
            <person name="Martin F."/>
        </authorList>
    </citation>
    <scope>NUCLEOTIDE SEQUENCE [LARGE SCALE GENOMIC DNA]</scope>
    <source>
        <strain evidence="2">Ve08.2h10</strain>
    </source>
</reference>
<accession>A0A0D0DHC9</accession>
<dbReference type="EMBL" id="KN824929">
    <property type="protein sequence ID" value="KIK97587.1"/>
    <property type="molecule type" value="Genomic_DNA"/>
</dbReference>
<dbReference type="AlphaFoldDB" id="A0A0D0DHC9"/>